<dbReference type="InterPro" id="IPR003591">
    <property type="entry name" value="Leu-rich_rpt_typical-subtyp"/>
</dbReference>
<keyword evidence="11" id="KW-0325">Glycoprotein</keyword>
<dbReference type="Proteomes" id="UP001151529">
    <property type="component" value="Chromosome 16"/>
</dbReference>
<protein>
    <recommendedName>
        <fullName evidence="13">Leucine-rich repeat-containing N-terminal plant-type domain-containing protein</fullName>
    </recommendedName>
</protein>
<dbReference type="SMART" id="SM00369">
    <property type="entry name" value="LRR_TYP"/>
    <property type="match status" value="7"/>
</dbReference>
<dbReference type="Pfam" id="PF13855">
    <property type="entry name" value="LRR_8"/>
    <property type="match status" value="3"/>
</dbReference>
<feature type="domain" description="Leucine-rich repeat-containing N-terminal plant-type" evidence="13">
    <location>
        <begin position="40"/>
        <end position="80"/>
    </location>
</feature>
<keyword evidence="8 12" id="KW-1133">Transmembrane helix</keyword>
<keyword evidence="10" id="KW-0675">Receptor</keyword>
<dbReference type="PROSITE" id="PS51450">
    <property type="entry name" value="LRR"/>
    <property type="match status" value="2"/>
</dbReference>
<evidence type="ECO:0000256" key="5">
    <source>
        <dbReference type="ARBA" id="ARBA00022692"/>
    </source>
</evidence>
<dbReference type="OrthoDB" id="1394818at2759"/>
<keyword evidence="3" id="KW-1003">Cell membrane</keyword>
<dbReference type="SUPFAM" id="SSF52058">
    <property type="entry name" value="L domain-like"/>
    <property type="match status" value="3"/>
</dbReference>
<keyword evidence="6" id="KW-0732">Signal</keyword>
<dbReference type="FunFam" id="3.80.10.10:FF:000213">
    <property type="entry name" value="Tyrosine-sulfated glycopeptide receptor 1"/>
    <property type="match status" value="1"/>
</dbReference>
<dbReference type="PRINTS" id="PR00019">
    <property type="entry name" value="LEURICHRPT"/>
</dbReference>
<evidence type="ECO:0000256" key="2">
    <source>
        <dbReference type="ARBA" id="ARBA00009592"/>
    </source>
</evidence>
<evidence type="ECO:0000313" key="14">
    <source>
        <dbReference type="EMBL" id="KAJ6750363.1"/>
    </source>
</evidence>
<dbReference type="InterPro" id="IPR025875">
    <property type="entry name" value="Leu-rich_rpt_4"/>
</dbReference>
<evidence type="ECO:0000256" key="8">
    <source>
        <dbReference type="ARBA" id="ARBA00022989"/>
    </source>
</evidence>
<dbReference type="InterPro" id="IPR001611">
    <property type="entry name" value="Leu-rich_rpt"/>
</dbReference>
<evidence type="ECO:0000259" key="13">
    <source>
        <dbReference type="Pfam" id="PF08263"/>
    </source>
</evidence>
<dbReference type="FunFam" id="3.80.10.10:FF:000041">
    <property type="entry name" value="LRR receptor-like serine/threonine-protein kinase ERECTA"/>
    <property type="match status" value="1"/>
</dbReference>
<keyword evidence="15" id="KW-1185">Reference proteome</keyword>
<dbReference type="Pfam" id="PF12799">
    <property type="entry name" value="LRR_4"/>
    <property type="match status" value="1"/>
</dbReference>
<evidence type="ECO:0000256" key="6">
    <source>
        <dbReference type="ARBA" id="ARBA00022729"/>
    </source>
</evidence>
<dbReference type="PANTHER" id="PTHR48065:SF5">
    <property type="entry name" value="RECEPTOR-LIKE PROTEIN CF-9 HOMOLOG"/>
    <property type="match status" value="1"/>
</dbReference>
<evidence type="ECO:0000256" key="9">
    <source>
        <dbReference type="ARBA" id="ARBA00023136"/>
    </source>
</evidence>
<dbReference type="GO" id="GO:0005886">
    <property type="term" value="C:plasma membrane"/>
    <property type="evidence" value="ECO:0007669"/>
    <property type="project" value="UniProtKB-SubCell"/>
</dbReference>
<reference evidence="14" key="1">
    <citation type="submission" date="2022-11" db="EMBL/GenBank/DDBJ databases">
        <authorList>
            <person name="Hyden B.L."/>
            <person name="Feng K."/>
            <person name="Yates T."/>
            <person name="Jawdy S."/>
            <person name="Smart L.B."/>
            <person name="Muchero W."/>
        </authorList>
    </citation>
    <scope>NUCLEOTIDE SEQUENCE</scope>
    <source>
        <tissue evidence="14">Shoot tip</tissue>
    </source>
</reference>
<evidence type="ECO:0000256" key="7">
    <source>
        <dbReference type="ARBA" id="ARBA00022737"/>
    </source>
</evidence>
<evidence type="ECO:0000256" key="4">
    <source>
        <dbReference type="ARBA" id="ARBA00022614"/>
    </source>
</evidence>
<organism evidence="14 15">
    <name type="scientific">Salix viminalis</name>
    <name type="common">Common osier</name>
    <name type="synonym">Basket willow</name>
    <dbReference type="NCBI Taxonomy" id="40686"/>
    <lineage>
        <taxon>Eukaryota</taxon>
        <taxon>Viridiplantae</taxon>
        <taxon>Streptophyta</taxon>
        <taxon>Embryophyta</taxon>
        <taxon>Tracheophyta</taxon>
        <taxon>Spermatophyta</taxon>
        <taxon>Magnoliopsida</taxon>
        <taxon>eudicotyledons</taxon>
        <taxon>Gunneridae</taxon>
        <taxon>Pentapetalae</taxon>
        <taxon>rosids</taxon>
        <taxon>fabids</taxon>
        <taxon>Malpighiales</taxon>
        <taxon>Salicaceae</taxon>
        <taxon>Saliceae</taxon>
        <taxon>Salix</taxon>
    </lineage>
</organism>
<keyword evidence="9 12" id="KW-0472">Membrane</keyword>
<dbReference type="FunFam" id="3.80.10.10:FF:000111">
    <property type="entry name" value="LRR receptor-like serine/threonine-protein kinase ERECTA"/>
    <property type="match status" value="1"/>
</dbReference>
<evidence type="ECO:0000256" key="11">
    <source>
        <dbReference type="ARBA" id="ARBA00023180"/>
    </source>
</evidence>
<sequence>MQTIHLTMKNPLFTLFFFMPLVTMLLSMKIGLVSGRCQSDQQSLLLNLKKTLVFDELASTKLVKWNSTPDCCEWPGIACDEGGSGRVISLDLSFEGINGGLDDSSGLFSLQFLQNLNLSVNSFNTPLPARFANLTDLISLNLSNAWFIGQIPNDISKLTKLVSLDLSTNFFLGGPALKLEKPNLATLVQNLTQLEELILDGVDISAQGSDWCKALSSSLPSLKVLSMSSCFLSGPLDASLAELRSLSIIRLSSNNLSAPVPEFLANYPKLTALELSSCQLNGIFPQTVFQIPTLEILDLSFNELLQGSFPVFHQNLSLQTLLLSNTNFSGTLPQSIGNLEKLSRIELVGNNFTGTIPSSVANLTQLFYLDLSSNKFEGRIPSFRKSKNLNYADLSNNQLTGEIPSGHWEGLLSLTYVGLGYNAFIGSIPSSLFAIPSMQRIQLSNNRFGGQIPEFPNVSSSLLDTLDFSSNKLEGPIPSSVFDLANLNVLDLSSNKLNGTVELHLVQKLHNLTTLGLSYNNLTVIASGKNSNVSSLPQIKKLKLASCNLRVFPDLRSQLKLFQLDLSDNQITGPVPGWISELSLLQYLNLSRNLLVDLERPLSLPGLTILDLHHNQLQGSIPVPPSFITYVDYSSNNFSSYIPPNIGNYLNFTFFFSLSNNHLTGAIPQSICNTDWLQVLDLSNNSLIGTIPSCLIEGKKTLRVLNLRRNNFDGSIPDKFPRSCGLKTLDLSGNNLQGEVPKSLENCTTLEVLDLGNNQISDSFPCLLKSISSFRVLVLRNNTFSGLIGCPEINGTWPRLQIVDLAFNHFRGNLPRICLGTWEGMMEGENRNLEHIKYDPLKLTNGMYYQDSITVTVKGLELELVKILTVFTSADFSNNNFEGPIPDGIGQLNTLYVLNLSHNALTGPIPSSLGNLSQLESLDFSSNQLTGQIPLQLARLSFLSVLNLSYNRLEGPIPTGSQMQTFSADSFEGNQGLCGPPSNLVCFNPLISACSNTNGSISGIEIDWNFLSAELGYIFGLGIVILPLMFCKRWRTWYYTHVNRVIFRIFPQLDKRSNNLGRRAQRNRRRQ</sequence>
<keyword evidence="5 12" id="KW-0812">Transmembrane</keyword>
<evidence type="ECO:0000256" key="3">
    <source>
        <dbReference type="ARBA" id="ARBA00022475"/>
    </source>
</evidence>
<gene>
    <name evidence="14" type="ORF">OIU85_000942</name>
</gene>
<dbReference type="SMART" id="SM00365">
    <property type="entry name" value="LRR_SD22"/>
    <property type="match status" value="6"/>
</dbReference>
<dbReference type="Pfam" id="PF00560">
    <property type="entry name" value="LRR_1"/>
    <property type="match status" value="4"/>
</dbReference>
<comment type="similarity">
    <text evidence="2">Belongs to the RLP family.</text>
</comment>
<dbReference type="InterPro" id="IPR013210">
    <property type="entry name" value="LRR_N_plant-typ"/>
</dbReference>
<reference evidence="14" key="2">
    <citation type="journal article" date="2023" name="Int. J. Mol. Sci.">
        <title>De Novo Assembly and Annotation of 11 Diverse Shrub Willow (Salix) Genomes Reveals Novel Gene Organization in Sex-Linked Regions.</title>
        <authorList>
            <person name="Hyden B."/>
            <person name="Feng K."/>
            <person name="Yates T.B."/>
            <person name="Jawdy S."/>
            <person name="Cereghino C."/>
            <person name="Smart L.B."/>
            <person name="Muchero W."/>
        </authorList>
    </citation>
    <scope>NUCLEOTIDE SEQUENCE [LARGE SCALE GENOMIC DNA]</scope>
    <source>
        <tissue evidence="14">Shoot tip</tissue>
    </source>
</reference>
<dbReference type="PANTHER" id="PTHR48065">
    <property type="entry name" value="OS10G0469600 PROTEIN"/>
    <property type="match status" value="1"/>
</dbReference>
<dbReference type="Gene3D" id="3.80.10.10">
    <property type="entry name" value="Ribonuclease Inhibitor"/>
    <property type="match status" value="6"/>
</dbReference>
<dbReference type="EMBL" id="JAPFFL010000001">
    <property type="protein sequence ID" value="KAJ6750363.1"/>
    <property type="molecule type" value="Genomic_DNA"/>
</dbReference>
<name>A0A9Q0VL08_SALVM</name>
<dbReference type="AlphaFoldDB" id="A0A9Q0VL08"/>
<proteinExistence type="inferred from homology"/>
<accession>A0A9Q0VL08</accession>
<evidence type="ECO:0000256" key="12">
    <source>
        <dbReference type="SAM" id="Phobius"/>
    </source>
</evidence>
<dbReference type="Pfam" id="PF08263">
    <property type="entry name" value="LRRNT_2"/>
    <property type="match status" value="1"/>
</dbReference>
<evidence type="ECO:0000256" key="10">
    <source>
        <dbReference type="ARBA" id="ARBA00023170"/>
    </source>
</evidence>
<keyword evidence="4" id="KW-0433">Leucine-rich repeat</keyword>
<dbReference type="InterPro" id="IPR032675">
    <property type="entry name" value="LRR_dom_sf"/>
</dbReference>
<evidence type="ECO:0000313" key="15">
    <source>
        <dbReference type="Proteomes" id="UP001151529"/>
    </source>
</evidence>
<keyword evidence="7" id="KW-0677">Repeat</keyword>
<evidence type="ECO:0000256" key="1">
    <source>
        <dbReference type="ARBA" id="ARBA00004251"/>
    </source>
</evidence>
<comment type="caution">
    <text evidence="14">The sequence shown here is derived from an EMBL/GenBank/DDBJ whole genome shotgun (WGS) entry which is preliminary data.</text>
</comment>
<comment type="subcellular location">
    <subcellularLocation>
        <location evidence="1">Cell membrane</location>
        <topology evidence="1">Single-pass type I membrane protein</topology>
    </subcellularLocation>
</comment>
<dbReference type="FunFam" id="3.80.10.10:FF:000095">
    <property type="entry name" value="LRR receptor-like serine/threonine-protein kinase GSO1"/>
    <property type="match status" value="1"/>
</dbReference>
<feature type="transmembrane region" description="Helical" evidence="12">
    <location>
        <begin position="1008"/>
        <end position="1030"/>
    </location>
</feature>